<dbReference type="SUPFAM" id="SSF52540">
    <property type="entry name" value="P-loop containing nucleoside triphosphate hydrolases"/>
    <property type="match status" value="1"/>
</dbReference>
<dbReference type="GO" id="GO:0006310">
    <property type="term" value="P:DNA recombination"/>
    <property type="evidence" value="ECO:0007669"/>
    <property type="project" value="UniProtKB-KW"/>
</dbReference>
<dbReference type="GO" id="GO:0000723">
    <property type="term" value="P:telomere maintenance"/>
    <property type="evidence" value="ECO:0007669"/>
    <property type="project" value="InterPro"/>
</dbReference>
<dbReference type="PANTHER" id="PTHR10492">
    <property type="match status" value="1"/>
</dbReference>
<evidence type="ECO:0000256" key="1">
    <source>
        <dbReference type="RuleBase" id="RU363044"/>
    </source>
</evidence>
<gene>
    <name evidence="5" type="ORF">TSUD_143540</name>
</gene>
<dbReference type="OrthoDB" id="1934728at2759"/>
<keyword evidence="1" id="KW-0233">DNA recombination</keyword>
<keyword evidence="6" id="KW-1185">Reference proteome</keyword>
<evidence type="ECO:0000256" key="2">
    <source>
        <dbReference type="SAM" id="MobiDB-lite"/>
    </source>
</evidence>
<feature type="domain" description="DNA helicase Pif1-like DEAD-box helicase" evidence="3">
    <location>
        <begin position="925"/>
        <end position="1133"/>
    </location>
</feature>
<dbReference type="EMBL" id="DF973531">
    <property type="protein sequence ID" value="GAU33562.1"/>
    <property type="molecule type" value="Genomic_DNA"/>
</dbReference>
<dbReference type="GO" id="GO:0016887">
    <property type="term" value="F:ATP hydrolysis activity"/>
    <property type="evidence" value="ECO:0007669"/>
    <property type="project" value="RHEA"/>
</dbReference>
<dbReference type="GO" id="GO:0005524">
    <property type="term" value="F:ATP binding"/>
    <property type="evidence" value="ECO:0007669"/>
    <property type="project" value="UniProtKB-KW"/>
</dbReference>
<dbReference type="Gene3D" id="3.40.50.300">
    <property type="entry name" value="P-loop containing nucleotide triphosphate hydrolases"/>
    <property type="match status" value="1"/>
</dbReference>
<proteinExistence type="inferred from homology"/>
<feature type="compositionally biased region" description="Polar residues" evidence="2">
    <location>
        <begin position="197"/>
        <end position="224"/>
    </location>
</feature>
<evidence type="ECO:0000259" key="4">
    <source>
        <dbReference type="Pfam" id="PF14214"/>
    </source>
</evidence>
<sequence length="1236" mass="142078">MQSSQNSQASQYSVPSRYAFNAPPKHLSELMSCANDEVVTTVGTPHHVLTAKHGWFLLTCADCKKQIMTTSPPYKCSKQHVTPDPQIKYKVHVEVRFQGHKAEFVFWDRECQQLIGKTAEELKTIMIEAGEFDRHEYPAALDDMMGKELAFKVKAQPHYKLVSVLNYKTEEAIIQYLKDQIPSNEITSQLIVEPPLSQEQLTESTSMTQGETSFPTDLSATSESSDVETKMKTPAKRHGENSSPDDAKLSSNKVMRNIKIEKIEKQRLEIIYNKPTVSEVAALIVGDVDSGDKRDIIVETQCGELQRINEFHPNYLSYQYPLIFPYGEDGYRKDITHRIRKSKKGNIRRKLTIREWLAFRLQSREFEAKTLLCSRKLFQQFLVDAYTMMESDRLTYLRKNQSKLRVGFPDLFLTFTCNPNWPEIQRFLKKDNLKAHDRPDIVTRVFKVKFDELLKDLTKKHVLGKVVAYMYTIEFQKRGLPHAHLLIFLHSSCKYPTPSDINKIISAEIPDKESEPELYNLVKSHMMHGPCGQGDKNSPCMQTGKCSKWFPKKYQDKTIVDQDGYPLYRRRSTANVIVKNGVSLDNGYVVPYNPKLLKKYKAHLNMEWCNQSTSIKYLFKYINKGYDRIGVTMVHDKTHGQKSNEEVDEIKQYIDCRYISPCEACWRINSFTIHGRKPAVERMFFHELGENSVYYTDYDNISDVLIKPSVTESMFTSWFEANKNYPEAKNLTYGQFVSKFVYVKKKRLWKPRKRGYTIGRLVWIPQTAGELYYLRMMLTCVKGPETYDEIKKINGVQHKTFREACYAMGFLRDDREFISAIKEAKDWGSGFFLRKLFVIMLLSGSIDRPDHVWNKTKQWLCDGILYNQRKLARNKANGRTLKKIGGMPYPKDYVVQQLGNKLIYDELNYDKDQLLHEYVQLYATLTVKSGKGGVFFLHGYGGTGKTFMWRTLASFFRSKGEIVLTAASSGIASLLIPGGRTAHSKFKIPVPTMENSTCNLDGDGDHAQLFQQTKLIIWDEAPMCHKYCFETLDRTLQDVMSVKGNSDLIFGGKVIVFGGDFRQILPVIPRGSRSDIVHSSINASYIWDQCQVLTLTRNMRLNDALQGKDSEEVANFSKWILKVGEGKLSEPNDGNAEIEIPEDLLIPTSDNPIKSIVDSTYPNFLENFTDVSYLDSKAILASTIEVVDEINDYMLSIMPGEQRDYLSSNSIDRITKSSYKVENWYPGYADEKLRPS</sequence>
<evidence type="ECO:0000313" key="6">
    <source>
        <dbReference type="Proteomes" id="UP000242715"/>
    </source>
</evidence>
<dbReference type="InterPro" id="IPR010285">
    <property type="entry name" value="DNA_helicase_pif1-like_DEAD"/>
</dbReference>
<feature type="domain" description="Helitron helicase-like" evidence="4">
    <location>
        <begin position="405"/>
        <end position="487"/>
    </location>
</feature>
<feature type="region of interest" description="Disordered" evidence="2">
    <location>
        <begin position="194"/>
        <end position="249"/>
    </location>
</feature>
<keyword evidence="1" id="KW-0347">Helicase</keyword>
<dbReference type="Pfam" id="PF14214">
    <property type="entry name" value="Helitron_like_N"/>
    <property type="match status" value="1"/>
</dbReference>
<comment type="cofactor">
    <cofactor evidence="1">
        <name>Mg(2+)</name>
        <dbReference type="ChEBI" id="CHEBI:18420"/>
    </cofactor>
</comment>
<dbReference type="Gene3D" id="2.40.50.140">
    <property type="entry name" value="Nucleic acid-binding proteins"/>
    <property type="match status" value="1"/>
</dbReference>
<protein>
    <recommendedName>
        <fullName evidence="1">ATP-dependent DNA helicase</fullName>
        <ecNumber evidence="1">5.6.2.3</ecNumber>
    </recommendedName>
</protein>
<evidence type="ECO:0000313" key="5">
    <source>
        <dbReference type="EMBL" id="GAU33562.1"/>
    </source>
</evidence>
<feature type="compositionally biased region" description="Basic and acidic residues" evidence="2">
    <location>
        <begin position="227"/>
        <end position="248"/>
    </location>
</feature>
<dbReference type="Proteomes" id="UP000242715">
    <property type="component" value="Unassembled WGS sequence"/>
</dbReference>
<dbReference type="InterPro" id="IPR012340">
    <property type="entry name" value="NA-bd_OB-fold"/>
</dbReference>
<dbReference type="GO" id="GO:0006281">
    <property type="term" value="P:DNA repair"/>
    <property type="evidence" value="ECO:0007669"/>
    <property type="project" value="UniProtKB-KW"/>
</dbReference>
<evidence type="ECO:0000259" key="3">
    <source>
        <dbReference type="Pfam" id="PF05970"/>
    </source>
</evidence>
<keyword evidence="1" id="KW-0378">Hydrolase</keyword>
<dbReference type="AlphaFoldDB" id="A0A2Z6N9R6"/>
<keyword evidence="1" id="KW-0547">Nucleotide-binding</keyword>
<comment type="catalytic activity">
    <reaction evidence="1">
        <text>ATP + H2O = ADP + phosphate + H(+)</text>
        <dbReference type="Rhea" id="RHEA:13065"/>
        <dbReference type="ChEBI" id="CHEBI:15377"/>
        <dbReference type="ChEBI" id="CHEBI:15378"/>
        <dbReference type="ChEBI" id="CHEBI:30616"/>
        <dbReference type="ChEBI" id="CHEBI:43474"/>
        <dbReference type="ChEBI" id="CHEBI:456216"/>
        <dbReference type="EC" id="5.6.2.3"/>
    </reaction>
</comment>
<dbReference type="Pfam" id="PF05970">
    <property type="entry name" value="PIF1"/>
    <property type="match status" value="1"/>
</dbReference>
<comment type="similarity">
    <text evidence="1">Belongs to the helicase family.</text>
</comment>
<organism evidence="5 6">
    <name type="scientific">Trifolium subterraneum</name>
    <name type="common">Subterranean clover</name>
    <dbReference type="NCBI Taxonomy" id="3900"/>
    <lineage>
        <taxon>Eukaryota</taxon>
        <taxon>Viridiplantae</taxon>
        <taxon>Streptophyta</taxon>
        <taxon>Embryophyta</taxon>
        <taxon>Tracheophyta</taxon>
        <taxon>Spermatophyta</taxon>
        <taxon>Magnoliopsida</taxon>
        <taxon>eudicotyledons</taxon>
        <taxon>Gunneridae</taxon>
        <taxon>Pentapetalae</taxon>
        <taxon>rosids</taxon>
        <taxon>fabids</taxon>
        <taxon>Fabales</taxon>
        <taxon>Fabaceae</taxon>
        <taxon>Papilionoideae</taxon>
        <taxon>50 kb inversion clade</taxon>
        <taxon>NPAAA clade</taxon>
        <taxon>Hologalegina</taxon>
        <taxon>IRL clade</taxon>
        <taxon>Trifolieae</taxon>
        <taxon>Trifolium</taxon>
    </lineage>
</organism>
<dbReference type="SUPFAM" id="SSF50249">
    <property type="entry name" value="Nucleic acid-binding proteins"/>
    <property type="match status" value="1"/>
</dbReference>
<dbReference type="InterPro" id="IPR027417">
    <property type="entry name" value="P-loop_NTPase"/>
</dbReference>
<dbReference type="GO" id="GO:0043139">
    <property type="term" value="F:5'-3' DNA helicase activity"/>
    <property type="evidence" value="ECO:0007669"/>
    <property type="project" value="UniProtKB-EC"/>
</dbReference>
<name>A0A2Z6N9R6_TRISU</name>
<keyword evidence="1" id="KW-0234">DNA repair</keyword>
<dbReference type="EC" id="5.6.2.3" evidence="1"/>
<dbReference type="InterPro" id="IPR025476">
    <property type="entry name" value="Helitron_helicase-like"/>
</dbReference>
<accession>A0A2Z6N9R6</accession>
<dbReference type="PANTHER" id="PTHR10492:SF78">
    <property type="entry name" value="ATP-DEPENDENT DNA HELICASE"/>
    <property type="match status" value="1"/>
</dbReference>
<keyword evidence="1" id="KW-0067">ATP-binding</keyword>
<keyword evidence="1" id="KW-0227">DNA damage</keyword>
<reference evidence="6" key="1">
    <citation type="journal article" date="2017" name="Front. Plant Sci.">
        <title>Climate Clever Clovers: New Paradigm to Reduce the Environmental Footprint of Ruminants by Breeding Low Methanogenic Forages Utilizing Haplotype Variation.</title>
        <authorList>
            <person name="Kaur P."/>
            <person name="Appels R."/>
            <person name="Bayer P.E."/>
            <person name="Keeble-Gagnere G."/>
            <person name="Wang J."/>
            <person name="Hirakawa H."/>
            <person name="Shirasawa K."/>
            <person name="Vercoe P."/>
            <person name="Stefanova K."/>
            <person name="Durmic Z."/>
            <person name="Nichols P."/>
            <person name="Revell C."/>
            <person name="Isobe S.N."/>
            <person name="Edwards D."/>
            <person name="Erskine W."/>
        </authorList>
    </citation>
    <scope>NUCLEOTIDE SEQUENCE [LARGE SCALE GENOMIC DNA]</scope>
    <source>
        <strain evidence="6">cv. Daliak</strain>
    </source>
</reference>